<proteinExistence type="predicted"/>
<gene>
    <name evidence="2" type="ORF">LEP1GSC104_2597</name>
</gene>
<dbReference type="EMBL" id="AHNQ02000034">
    <property type="protein sequence ID" value="EKO24080.1"/>
    <property type="molecule type" value="Genomic_DNA"/>
</dbReference>
<organism evidence="2 3">
    <name type="scientific">Leptospira interrogans str. UI 12621</name>
    <dbReference type="NCBI Taxonomy" id="1049937"/>
    <lineage>
        <taxon>Bacteria</taxon>
        <taxon>Pseudomonadati</taxon>
        <taxon>Spirochaetota</taxon>
        <taxon>Spirochaetia</taxon>
        <taxon>Leptospirales</taxon>
        <taxon>Leptospiraceae</taxon>
        <taxon>Leptospira</taxon>
    </lineage>
</organism>
<dbReference type="Proteomes" id="UP000006324">
    <property type="component" value="Unassembled WGS sequence"/>
</dbReference>
<keyword evidence="1" id="KW-0812">Transmembrane</keyword>
<sequence length="86" mass="10190">MEQILNLKTFINLNTLYRFLSTKNGFLKFPLRRSSEVMKPTRRHVKRIMPISAIIYHLVVIRMISIWIIPRAISVIEIPTTIDRIL</sequence>
<dbReference type="AlphaFoldDB" id="A0A0F6H772"/>
<evidence type="ECO:0000313" key="3">
    <source>
        <dbReference type="Proteomes" id="UP000006324"/>
    </source>
</evidence>
<keyword evidence="1" id="KW-1133">Transmembrane helix</keyword>
<comment type="caution">
    <text evidence="2">The sequence shown here is derived from an EMBL/GenBank/DDBJ whole genome shotgun (WGS) entry which is preliminary data.</text>
</comment>
<accession>A0A0F6H772</accession>
<reference evidence="2 3" key="1">
    <citation type="submission" date="2012-09" db="EMBL/GenBank/DDBJ databases">
        <authorList>
            <person name="Harkins D.M."/>
            <person name="Durkin A.S."/>
            <person name="Brinkac L.M."/>
            <person name="Selengut J.D."/>
            <person name="Sanka R."/>
            <person name="DePew J."/>
            <person name="Purushe J."/>
            <person name="Chanthongthip A."/>
            <person name="Lattana O."/>
            <person name="Phetsouvanh R."/>
            <person name="Newton P.N."/>
            <person name="Vinetz J.M."/>
            <person name="Sutton G.G."/>
            <person name="Nelson W.C."/>
            <person name="Fouts D.E."/>
        </authorList>
    </citation>
    <scope>NUCLEOTIDE SEQUENCE [LARGE SCALE GENOMIC DNA]</scope>
    <source>
        <strain evidence="2 3">UI 12621</strain>
    </source>
</reference>
<evidence type="ECO:0000313" key="2">
    <source>
        <dbReference type="EMBL" id="EKO24080.1"/>
    </source>
</evidence>
<feature type="transmembrane region" description="Helical" evidence="1">
    <location>
        <begin position="48"/>
        <end position="69"/>
    </location>
</feature>
<protein>
    <submittedName>
        <fullName evidence="2">Uncharacterized protein</fullName>
    </submittedName>
</protein>
<name>A0A0F6H772_LEPIR</name>
<keyword evidence="1" id="KW-0472">Membrane</keyword>
<evidence type="ECO:0000256" key="1">
    <source>
        <dbReference type="SAM" id="Phobius"/>
    </source>
</evidence>